<sequence length="295" mass="32569">MSTQLSLEQRLEEIRLTRRVRWILYGFLSLCFISAFYGSLLLIQFSVVDLYNQLPVFAERITNYTPNWMFILERNLPRESVITLAVGFAGTVIGLPLALLLGVLGSSRVTPFPLNFLFRGVMGVFRAIPSLVWFLMFIPLAGLSAVTATIAVVVSTIGNLGRLFTDELEEVEEGQIEAMKTTGASKGQTVVFGMISQVKTSFIAWTLYIFEVNVRTAVTLGLLGGSGIGEIIQVQQGLRAYGNMMAGIVVVLFLILAVEIISQRFRSYLRDDEETSGLVALLVGLPQRMVESALK</sequence>
<keyword evidence="3" id="KW-1003">Cell membrane</keyword>
<gene>
    <name evidence="9" type="ORF">C481_19705</name>
</gene>
<feature type="transmembrane region" description="Helical" evidence="7">
    <location>
        <begin position="81"/>
        <end position="104"/>
    </location>
</feature>
<feature type="transmembrane region" description="Helical" evidence="7">
    <location>
        <begin position="240"/>
        <end position="261"/>
    </location>
</feature>
<dbReference type="EMBL" id="AOIO01000040">
    <property type="protein sequence ID" value="ELY98193.1"/>
    <property type="molecule type" value="Genomic_DNA"/>
</dbReference>
<evidence type="ECO:0000256" key="3">
    <source>
        <dbReference type="ARBA" id="ARBA00022475"/>
    </source>
</evidence>
<evidence type="ECO:0000256" key="6">
    <source>
        <dbReference type="ARBA" id="ARBA00023136"/>
    </source>
</evidence>
<keyword evidence="5 7" id="KW-1133">Transmembrane helix</keyword>
<keyword evidence="2 7" id="KW-0813">Transport</keyword>
<dbReference type="Proteomes" id="UP000011554">
    <property type="component" value="Unassembled WGS sequence"/>
</dbReference>
<dbReference type="InterPro" id="IPR035906">
    <property type="entry name" value="MetI-like_sf"/>
</dbReference>
<evidence type="ECO:0000313" key="10">
    <source>
        <dbReference type="Proteomes" id="UP000011554"/>
    </source>
</evidence>
<dbReference type="RefSeq" id="WP_006111040.1">
    <property type="nucleotide sequence ID" value="NZ_AOIO01000040.1"/>
</dbReference>
<keyword evidence="6 7" id="KW-0472">Membrane</keyword>
<dbReference type="AlphaFoldDB" id="M0ALD6"/>
<feature type="transmembrane region" description="Helical" evidence="7">
    <location>
        <begin position="202"/>
        <end position="228"/>
    </location>
</feature>
<feature type="transmembrane region" description="Helical" evidence="7">
    <location>
        <begin position="141"/>
        <end position="160"/>
    </location>
</feature>
<comment type="subcellular location">
    <subcellularLocation>
        <location evidence="1 7">Cell membrane</location>
        <topology evidence="1 7">Multi-pass membrane protein</topology>
    </subcellularLocation>
</comment>
<dbReference type="PROSITE" id="PS50928">
    <property type="entry name" value="ABC_TM1"/>
    <property type="match status" value="1"/>
</dbReference>
<dbReference type="eggNOG" id="arCOG00173">
    <property type="taxonomic scope" value="Archaea"/>
</dbReference>
<evidence type="ECO:0000256" key="7">
    <source>
        <dbReference type="RuleBase" id="RU363032"/>
    </source>
</evidence>
<organism evidence="9 10">
    <name type="scientific">Natrialba asiatica (strain ATCC 700177 / DSM 12278 / JCM 9576 / FERM P-10747 / NBRC 102637 / 172P1)</name>
    <dbReference type="NCBI Taxonomy" id="29540"/>
    <lineage>
        <taxon>Archaea</taxon>
        <taxon>Methanobacteriati</taxon>
        <taxon>Methanobacteriota</taxon>
        <taxon>Stenosarchaea group</taxon>
        <taxon>Halobacteria</taxon>
        <taxon>Halobacteriales</taxon>
        <taxon>Natrialbaceae</taxon>
        <taxon>Natrialba</taxon>
    </lineage>
</organism>
<dbReference type="SUPFAM" id="SSF161098">
    <property type="entry name" value="MetI-like"/>
    <property type="match status" value="1"/>
</dbReference>
<dbReference type="PANTHER" id="PTHR30043">
    <property type="entry name" value="PHOSPHONATES TRANSPORT SYSTEM PERMEASE PROTEIN"/>
    <property type="match status" value="1"/>
</dbReference>
<feature type="domain" description="ABC transmembrane type-1" evidence="8">
    <location>
        <begin position="80"/>
        <end position="262"/>
    </location>
</feature>
<comment type="similarity">
    <text evidence="7">Belongs to the binding-protein-dependent transport system permease family.</text>
</comment>
<evidence type="ECO:0000256" key="2">
    <source>
        <dbReference type="ARBA" id="ARBA00022448"/>
    </source>
</evidence>
<evidence type="ECO:0000313" key="9">
    <source>
        <dbReference type="EMBL" id="ELY98193.1"/>
    </source>
</evidence>
<name>M0ALD6_NATA1</name>
<dbReference type="OrthoDB" id="170044at2157"/>
<reference evidence="9 10" key="1">
    <citation type="journal article" date="2014" name="PLoS Genet.">
        <title>Phylogenetically driven sequencing of extremely halophilic archaea reveals strategies for static and dynamic osmo-response.</title>
        <authorList>
            <person name="Becker E.A."/>
            <person name="Seitzer P.M."/>
            <person name="Tritt A."/>
            <person name="Larsen D."/>
            <person name="Krusor M."/>
            <person name="Yao A.I."/>
            <person name="Wu D."/>
            <person name="Madern D."/>
            <person name="Eisen J.A."/>
            <person name="Darling A.E."/>
            <person name="Facciotti M.T."/>
        </authorList>
    </citation>
    <scope>NUCLEOTIDE SEQUENCE [LARGE SCALE GENOMIC DNA]</scope>
    <source>
        <strain evidence="9 10">DSM 12278</strain>
    </source>
</reference>
<keyword evidence="4 7" id="KW-0812">Transmembrane</keyword>
<dbReference type="STRING" id="29540.C481_19705"/>
<proteinExistence type="inferred from homology"/>
<feature type="transmembrane region" description="Helical" evidence="7">
    <location>
        <begin position="22"/>
        <end position="45"/>
    </location>
</feature>
<comment type="caution">
    <text evidence="9">The sequence shown here is derived from an EMBL/GenBank/DDBJ whole genome shotgun (WGS) entry which is preliminary data.</text>
</comment>
<dbReference type="PATRIC" id="fig|29540.5.peg.4018"/>
<evidence type="ECO:0000256" key="1">
    <source>
        <dbReference type="ARBA" id="ARBA00004651"/>
    </source>
</evidence>
<accession>M0ALD6</accession>
<evidence type="ECO:0000259" key="8">
    <source>
        <dbReference type="PROSITE" id="PS50928"/>
    </source>
</evidence>
<dbReference type="PANTHER" id="PTHR30043:SF1">
    <property type="entry name" value="ABC TRANSPORT SYSTEM PERMEASE PROTEIN P69"/>
    <property type="match status" value="1"/>
</dbReference>
<dbReference type="GO" id="GO:0055085">
    <property type="term" value="P:transmembrane transport"/>
    <property type="evidence" value="ECO:0007669"/>
    <property type="project" value="InterPro"/>
</dbReference>
<protein>
    <submittedName>
        <fullName evidence="9">Phosphonate ABC transporter permease phne</fullName>
    </submittedName>
</protein>
<dbReference type="InterPro" id="IPR000515">
    <property type="entry name" value="MetI-like"/>
</dbReference>
<evidence type="ECO:0000256" key="5">
    <source>
        <dbReference type="ARBA" id="ARBA00022989"/>
    </source>
</evidence>
<evidence type="ECO:0000256" key="4">
    <source>
        <dbReference type="ARBA" id="ARBA00022692"/>
    </source>
</evidence>
<dbReference type="GO" id="GO:0005886">
    <property type="term" value="C:plasma membrane"/>
    <property type="evidence" value="ECO:0007669"/>
    <property type="project" value="UniProtKB-SubCell"/>
</dbReference>
<dbReference type="Gene3D" id="1.10.3720.10">
    <property type="entry name" value="MetI-like"/>
    <property type="match status" value="1"/>
</dbReference>
<dbReference type="Pfam" id="PF00528">
    <property type="entry name" value="BPD_transp_1"/>
    <property type="match status" value="1"/>
</dbReference>
<keyword evidence="10" id="KW-1185">Reference proteome</keyword>